<feature type="domain" description="Ice-binding protein C-terminal" evidence="2">
    <location>
        <begin position="305"/>
        <end position="327"/>
    </location>
</feature>
<dbReference type="EMBL" id="SACS01000013">
    <property type="protein sequence ID" value="RVU35735.1"/>
    <property type="molecule type" value="Genomic_DNA"/>
</dbReference>
<gene>
    <name evidence="3" type="ORF">EOE67_12985</name>
</gene>
<dbReference type="Proteomes" id="UP000283077">
    <property type="component" value="Unassembled WGS sequence"/>
</dbReference>
<comment type="caution">
    <text evidence="3">The sequence shown here is derived from an EMBL/GenBank/DDBJ whole genome shotgun (WGS) entry which is preliminary data.</text>
</comment>
<dbReference type="OrthoDB" id="5003858at2"/>
<dbReference type="NCBIfam" id="TIGR02595">
    <property type="entry name" value="PEP_CTERM"/>
    <property type="match status" value="1"/>
</dbReference>
<sequence>MKFIKTFTATAILLGAMAQANASAIITDGNVKLGVDNYGNLNIGGSVSSVTGTTAVGLRYLTANGEYESTSHGCWCEGWGVAIADNNTSGYANNSTGTAGLSVDSFSSTASTASATTLMGSALKITHSFALAAETANLFRVKVTIENTSGADINNLLYRRTFDWDTDPSPFNEYVTIGGTAAATAVLAANNNGFCSSNPLAGCAGAFNGDFVAAGPTDHGANFDFDFGALVAGGTYTFDIFYGAAGNKTAALNALGEVGAEVYSLGWSGWDANQDGTGDNGGETTPTFIFGFSGVGGVALPDPTDVPAPASVLLLGLGLFGLAMSRRQRKAA</sequence>
<accession>A0A437QMJ9</accession>
<protein>
    <submittedName>
        <fullName evidence="3">PEP-CTERM sorting domain-containing protein</fullName>
    </submittedName>
</protein>
<reference evidence="3 4" key="1">
    <citation type="submission" date="2019-01" db="EMBL/GenBank/DDBJ databases">
        <authorList>
            <person name="Chen W.-M."/>
        </authorList>
    </citation>
    <scope>NUCLEOTIDE SEQUENCE [LARGE SCALE GENOMIC DNA]</scope>
    <source>
        <strain evidence="3 4">KYPC3</strain>
    </source>
</reference>
<dbReference type="AlphaFoldDB" id="A0A437QMJ9"/>
<feature type="chain" id="PRO_5019288019" evidence="1">
    <location>
        <begin position="23"/>
        <end position="332"/>
    </location>
</feature>
<name>A0A437QMJ9_9GAMM</name>
<dbReference type="RefSeq" id="WP_127699561.1">
    <property type="nucleotide sequence ID" value="NZ_SACS01000013.1"/>
</dbReference>
<dbReference type="InterPro" id="IPR013424">
    <property type="entry name" value="Ice-binding_C"/>
</dbReference>
<organism evidence="3 4">
    <name type="scientific">Rheinheimera riviphila</name>
    <dbReference type="NCBI Taxonomy" id="1834037"/>
    <lineage>
        <taxon>Bacteria</taxon>
        <taxon>Pseudomonadati</taxon>
        <taxon>Pseudomonadota</taxon>
        <taxon>Gammaproteobacteria</taxon>
        <taxon>Chromatiales</taxon>
        <taxon>Chromatiaceae</taxon>
        <taxon>Rheinheimera</taxon>
    </lineage>
</organism>
<keyword evidence="1" id="KW-0732">Signal</keyword>
<proteinExistence type="predicted"/>
<evidence type="ECO:0000259" key="2">
    <source>
        <dbReference type="Pfam" id="PF07589"/>
    </source>
</evidence>
<evidence type="ECO:0000313" key="4">
    <source>
        <dbReference type="Proteomes" id="UP000283077"/>
    </source>
</evidence>
<feature type="signal peptide" evidence="1">
    <location>
        <begin position="1"/>
        <end position="22"/>
    </location>
</feature>
<keyword evidence="4" id="KW-1185">Reference proteome</keyword>
<evidence type="ECO:0000256" key="1">
    <source>
        <dbReference type="SAM" id="SignalP"/>
    </source>
</evidence>
<dbReference type="Pfam" id="PF07589">
    <property type="entry name" value="PEP-CTERM"/>
    <property type="match status" value="1"/>
</dbReference>
<evidence type="ECO:0000313" key="3">
    <source>
        <dbReference type="EMBL" id="RVU35735.1"/>
    </source>
</evidence>